<dbReference type="PANTHER" id="PTHR37981">
    <property type="entry name" value="LIPASE 2"/>
    <property type="match status" value="1"/>
</dbReference>
<dbReference type="GO" id="GO:0016788">
    <property type="term" value="F:hydrolase activity, acting on ester bonds"/>
    <property type="evidence" value="ECO:0007669"/>
    <property type="project" value="InterPro"/>
</dbReference>
<evidence type="ECO:0000313" key="2">
    <source>
        <dbReference type="EMBL" id="KAK3395015.1"/>
    </source>
</evidence>
<keyword evidence="3" id="KW-1185">Reference proteome</keyword>
<keyword evidence="2" id="KW-0378">Hydrolase</keyword>
<dbReference type="Proteomes" id="UP001285441">
    <property type="component" value="Unassembled WGS sequence"/>
</dbReference>
<dbReference type="EMBL" id="JAULSW010000001">
    <property type="protein sequence ID" value="KAK3395015.1"/>
    <property type="molecule type" value="Genomic_DNA"/>
</dbReference>
<dbReference type="CDD" id="cd01823">
    <property type="entry name" value="SEST_like"/>
    <property type="match status" value="1"/>
</dbReference>
<dbReference type="InterPro" id="IPR036514">
    <property type="entry name" value="SGNH_hydro_sf"/>
</dbReference>
<organism evidence="2 3">
    <name type="scientific">Podospora didyma</name>
    <dbReference type="NCBI Taxonomy" id="330526"/>
    <lineage>
        <taxon>Eukaryota</taxon>
        <taxon>Fungi</taxon>
        <taxon>Dikarya</taxon>
        <taxon>Ascomycota</taxon>
        <taxon>Pezizomycotina</taxon>
        <taxon>Sordariomycetes</taxon>
        <taxon>Sordariomycetidae</taxon>
        <taxon>Sordariales</taxon>
        <taxon>Podosporaceae</taxon>
        <taxon>Podospora</taxon>
    </lineage>
</organism>
<evidence type="ECO:0000313" key="3">
    <source>
        <dbReference type="Proteomes" id="UP001285441"/>
    </source>
</evidence>
<dbReference type="Pfam" id="PF18647">
    <property type="entry name" value="Fungal_lectin_2"/>
    <property type="match status" value="1"/>
</dbReference>
<reference evidence="2" key="1">
    <citation type="journal article" date="2023" name="Mol. Phylogenet. Evol.">
        <title>Genome-scale phylogeny and comparative genomics of the fungal order Sordariales.</title>
        <authorList>
            <person name="Hensen N."/>
            <person name="Bonometti L."/>
            <person name="Westerberg I."/>
            <person name="Brannstrom I.O."/>
            <person name="Guillou S."/>
            <person name="Cros-Aarteil S."/>
            <person name="Calhoun S."/>
            <person name="Haridas S."/>
            <person name="Kuo A."/>
            <person name="Mondo S."/>
            <person name="Pangilinan J."/>
            <person name="Riley R."/>
            <person name="LaButti K."/>
            <person name="Andreopoulos B."/>
            <person name="Lipzen A."/>
            <person name="Chen C."/>
            <person name="Yan M."/>
            <person name="Daum C."/>
            <person name="Ng V."/>
            <person name="Clum A."/>
            <person name="Steindorff A."/>
            <person name="Ohm R.A."/>
            <person name="Martin F."/>
            <person name="Silar P."/>
            <person name="Natvig D.O."/>
            <person name="Lalanne C."/>
            <person name="Gautier V."/>
            <person name="Ament-Velasquez S.L."/>
            <person name="Kruys A."/>
            <person name="Hutchinson M.I."/>
            <person name="Powell A.J."/>
            <person name="Barry K."/>
            <person name="Miller A.N."/>
            <person name="Grigoriev I.V."/>
            <person name="Debuchy R."/>
            <person name="Gladieux P."/>
            <person name="Hiltunen Thoren M."/>
            <person name="Johannesson H."/>
        </authorList>
    </citation>
    <scope>NUCLEOTIDE SEQUENCE</scope>
    <source>
        <strain evidence="2">CBS 232.78</strain>
    </source>
</reference>
<comment type="caution">
    <text evidence="2">The sequence shown here is derived from an EMBL/GenBank/DDBJ whole genome shotgun (WGS) entry which is preliminary data.</text>
</comment>
<reference evidence="2" key="2">
    <citation type="submission" date="2023-06" db="EMBL/GenBank/DDBJ databases">
        <authorList>
            <consortium name="Lawrence Berkeley National Laboratory"/>
            <person name="Haridas S."/>
            <person name="Hensen N."/>
            <person name="Bonometti L."/>
            <person name="Westerberg I."/>
            <person name="Brannstrom I.O."/>
            <person name="Guillou S."/>
            <person name="Cros-Aarteil S."/>
            <person name="Calhoun S."/>
            <person name="Kuo A."/>
            <person name="Mondo S."/>
            <person name="Pangilinan J."/>
            <person name="Riley R."/>
            <person name="LaButti K."/>
            <person name="Andreopoulos B."/>
            <person name="Lipzen A."/>
            <person name="Chen C."/>
            <person name="Yanf M."/>
            <person name="Daum C."/>
            <person name="Ng V."/>
            <person name="Clum A."/>
            <person name="Steindorff A."/>
            <person name="Ohm R."/>
            <person name="Martin F."/>
            <person name="Silar P."/>
            <person name="Natvig D."/>
            <person name="Lalanne C."/>
            <person name="Gautier V."/>
            <person name="Ament-velasquez S.L."/>
            <person name="Kruys A."/>
            <person name="Hutchinson M.I."/>
            <person name="Powell A.J."/>
            <person name="Barry K."/>
            <person name="Miller A.N."/>
            <person name="Grigoriev I.V."/>
            <person name="Debuchy R."/>
            <person name="Gladieux P."/>
            <person name="Thoren M.H."/>
            <person name="Johannesson H."/>
        </authorList>
    </citation>
    <scope>NUCLEOTIDE SEQUENCE</scope>
    <source>
        <strain evidence="2">CBS 232.78</strain>
    </source>
</reference>
<gene>
    <name evidence="2" type="ORF">B0H63DRAFT_533444</name>
</gene>
<dbReference type="SUPFAM" id="SSF52266">
    <property type="entry name" value="SGNH hydrolase"/>
    <property type="match status" value="1"/>
</dbReference>
<keyword evidence="1" id="KW-0732">Signal</keyword>
<accession>A0AAE0P808</accession>
<dbReference type="PANTHER" id="PTHR37981:SF1">
    <property type="entry name" value="SGNH HYDROLASE-TYPE ESTERASE DOMAIN-CONTAINING PROTEIN"/>
    <property type="match status" value="1"/>
</dbReference>
<evidence type="ECO:0000256" key="1">
    <source>
        <dbReference type="SAM" id="SignalP"/>
    </source>
</evidence>
<dbReference type="Gene3D" id="3.40.50.1110">
    <property type="entry name" value="SGNH hydrolase"/>
    <property type="match status" value="1"/>
</dbReference>
<dbReference type="GO" id="GO:0006629">
    <property type="term" value="P:lipid metabolic process"/>
    <property type="evidence" value="ECO:0007669"/>
    <property type="project" value="TreeGrafter"/>
</dbReference>
<dbReference type="AlphaFoldDB" id="A0AAE0P808"/>
<proteinExistence type="predicted"/>
<sequence>MWSLISFVVVLRAALAGASAIPRSVNGSYYGLPDELQPRQGFSDPTAFTWVNRYAAIGDSYTAGIGAGEQLGFFFYNFGDWKCSRYDMSYPMLIRNYLGSNVESFQFPACSGHQTWQIYNQVNALQGNLDLVTLTAGGNDLCLVDIIKDCIVLAFYGEETCNTILAKAEDNVRTIMRQNIKDLLLALNGKMASNGVVVYNSYARFFSTASEKCATDQDFGLFPWVAYNWVGLRSTPLPLTVARRQRFNTLTTALNDLIRDVVHDVADEVNYKIGFANWDPWPDQGVDGQICSDSSSGAYPDSKQPELIFFKPDTRKTFWRWPTPFKKRDGELESNDTSTFSKREEDAVKEEPLIVPPLPVTDETGENVEIDRIKLAKQIEALRAAHPQPPREYDSNGVDRAVYKSSLWHSVNPRAAALKALDARAPSVPGCPSDPSPWLPGLGFLLPDMFGRIFHPNEKGHNAIASFTIAKAIDLRAEILGVTPQVCGVTDEFKCWQKEGRRAYATANKLDENYKTFCNELDAPSGGVTGWSRDRTFHQGTPDEHQFIVSLGSDASGDFNRQECLDSFERIIHGCDGDDPQNPMNWKFGGTWKKGAYTYEVSPKRDNRPWPPIKEPNGFCIGTYKGLFSDFQMAGSGFSSWDYGRDTILPNSKGCLGLGITKFNFQYFDEPDANGMEWKLTFRTPVFVSGRCYRSDKVVSASGGTTHGCDGDTLA</sequence>
<dbReference type="InterPro" id="IPR037460">
    <property type="entry name" value="SEST-like"/>
</dbReference>
<feature type="signal peptide" evidence="1">
    <location>
        <begin position="1"/>
        <end position="20"/>
    </location>
</feature>
<name>A0AAE0P808_9PEZI</name>
<feature type="chain" id="PRO_5042264275" evidence="1">
    <location>
        <begin position="21"/>
        <end position="715"/>
    </location>
</feature>
<protein>
    <submittedName>
        <fullName evidence="2">SGNH hydrolase-type esterase domain-containing protein</fullName>
    </submittedName>
</protein>